<protein>
    <recommendedName>
        <fullName evidence="1">Glycosyltransferase 2-like domain-containing protein</fullName>
    </recommendedName>
</protein>
<comment type="caution">
    <text evidence="2">The sequence shown here is derived from an EMBL/GenBank/DDBJ whole genome shotgun (WGS) entry which is preliminary data.</text>
</comment>
<dbReference type="EMBL" id="AUNB01000032">
    <property type="protein sequence ID" value="KEO58745.1"/>
    <property type="molecule type" value="Genomic_DNA"/>
</dbReference>
<evidence type="ECO:0000313" key="3">
    <source>
        <dbReference type="Proteomes" id="UP000027471"/>
    </source>
</evidence>
<dbReference type="InterPro" id="IPR029044">
    <property type="entry name" value="Nucleotide-diphossugar_trans"/>
</dbReference>
<dbReference type="PANTHER" id="PTHR43685:SF11">
    <property type="entry name" value="GLYCOSYLTRANSFERASE TAGX-RELATED"/>
    <property type="match status" value="1"/>
</dbReference>
<dbReference type="OrthoDB" id="5291101at2"/>
<dbReference type="InterPro" id="IPR001173">
    <property type="entry name" value="Glyco_trans_2-like"/>
</dbReference>
<dbReference type="Pfam" id="PF00535">
    <property type="entry name" value="Glycos_transf_2"/>
    <property type="match status" value="1"/>
</dbReference>
<name>A0A074JS75_9RHOB</name>
<dbReference type="PANTHER" id="PTHR43685">
    <property type="entry name" value="GLYCOSYLTRANSFERASE"/>
    <property type="match status" value="1"/>
</dbReference>
<keyword evidence="3" id="KW-1185">Reference proteome</keyword>
<gene>
    <name evidence="2" type="ORF">DT23_16105</name>
</gene>
<sequence length="316" mass="34458">MTSPLISVIINNYNYGAYLARAVQSALDQTDMRVEVIVVDDGSSDDSRAVIETFDDQITAVFQPNAGQAAAINTGVRHSKGEILCFLDADDWCAPGKLAAIATAFDVDARVGLVYHRLQPVRPDGSNAFAPIPRSLCDGDLAPRMTRSGGRWSFPMTSAVSVRRDLWERIGDIPDSFRISADAWLVGIYPFFARVAALPESLGYYLIHNNNWYRAQDDAAMLHKRMAHWAATVAATNQFLAARGLPHRLDLAEHFPYQIARARLEGASPGARLALLWEGLRDPAEPNLARRIRDSLRATGQISGAGMGTTAPIGAP</sequence>
<proteinExistence type="predicted"/>
<evidence type="ECO:0000259" key="1">
    <source>
        <dbReference type="Pfam" id="PF00535"/>
    </source>
</evidence>
<accession>A0A074JS75</accession>
<reference evidence="2 3" key="1">
    <citation type="journal article" date="2015" name="Antonie Van Leeuwenhoek">
        <title>Thioclava indica sp. nov., isolated from surface seawater of the Indian Ocean.</title>
        <authorList>
            <person name="Liu Y."/>
            <person name="Lai Q."/>
            <person name="Du J."/>
            <person name="Xu H."/>
            <person name="Jiang L."/>
            <person name="Shao Z."/>
        </authorList>
    </citation>
    <scope>NUCLEOTIDE SEQUENCE [LARGE SCALE GENOMIC DNA]</scope>
    <source>
        <strain evidence="2 3">DT23-4</strain>
    </source>
</reference>
<dbReference type="STRING" id="1353528.DT23_16105"/>
<evidence type="ECO:0000313" key="2">
    <source>
        <dbReference type="EMBL" id="KEO58745.1"/>
    </source>
</evidence>
<dbReference type="Gene3D" id="3.90.550.10">
    <property type="entry name" value="Spore Coat Polysaccharide Biosynthesis Protein SpsA, Chain A"/>
    <property type="match status" value="1"/>
</dbReference>
<organism evidence="2 3">
    <name type="scientific">Thioclava indica</name>
    <dbReference type="NCBI Taxonomy" id="1353528"/>
    <lineage>
        <taxon>Bacteria</taxon>
        <taxon>Pseudomonadati</taxon>
        <taxon>Pseudomonadota</taxon>
        <taxon>Alphaproteobacteria</taxon>
        <taxon>Rhodobacterales</taxon>
        <taxon>Paracoccaceae</taxon>
        <taxon>Thioclava</taxon>
    </lineage>
</organism>
<dbReference type="InterPro" id="IPR050834">
    <property type="entry name" value="Glycosyltransf_2"/>
</dbReference>
<feature type="domain" description="Glycosyltransferase 2-like" evidence="1">
    <location>
        <begin position="7"/>
        <end position="117"/>
    </location>
</feature>
<dbReference type="RefSeq" id="WP_038131273.1">
    <property type="nucleotide sequence ID" value="NZ_AUNB01000032.1"/>
</dbReference>
<dbReference type="SUPFAM" id="SSF53448">
    <property type="entry name" value="Nucleotide-diphospho-sugar transferases"/>
    <property type="match status" value="1"/>
</dbReference>
<dbReference type="eggNOG" id="COG1216">
    <property type="taxonomic scope" value="Bacteria"/>
</dbReference>
<dbReference type="Proteomes" id="UP000027471">
    <property type="component" value="Unassembled WGS sequence"/>
</dbReference>
<dbReference type="AlphaFoldDB" id="A0A074JS75"/>